<evidence type="ECO:0000259" key="4">
    <source>
        <dbReference type="Pfam" id="PF00733"/>
    </source>
</evidence>
<evidence type="ECO:0000313" key="5">
    <source>
        <dbReference type="EMBL" id="CDJ41013.1"/>
    </source>
</evidence>
<keyword evidence="1" id="KW-0547">Nucleotide-binding</keyword>
<dbReference type="AlphaFoldDB" id="U6KVR5"/>
<dbReference type="GO" id="GO:0006529">
    <property type="term" value="P:asparagine biosynthetic process"/>
    <property type="evidence" value="ECO:0007669"/>
    <property type="project" value="InterPro"/>
</dbReference>
<name>U6KVR5_EIMTE</name>
<evidence type="ECO:0000313" key="6">
    <source>
        <dbReference type="Proteomes" id="UP000030747"/>
    </source>
</evidence>
<dbReference type="PANTHER" id="PTHR11772">
    <property type="entry name" value="ASPARAGINE SYNTHETASE"/>
    <property type="match status" value="1"/>
</dbReference>
<feature type="region of interest" description="Disordered" evidence="3">
    <location>
        <begin position="317"/>
        <end position="344"/>
    </location>
</feature>
<feature type="non-terminal residue" evidence="5">
    <location>
        <position position="344"/>
    </location>
</feature>
<dbReference type="EMBL" id="HG675419">
    <property type="protein sequence ID" value="CDJ41013.1"/>
    <property type="molecule type" value="Genomic_DNA"/>
</dbReference>
<dbReference type="VEuPathDB" id="ToxoDB:ETH_00038210"/>
<dbReference type="PANTHER" id="PTHR11772:SF2">
    <property type="entry name" value="ASPARAGINE SYNTHETASE [GLUTAMINE-HYDROLYZING]"/>
    <property type="match status" value="1"/>
</dbReference>
<dbReference type="GeneID" id="25256683"/>
<organism evidence="5 6">
    <name type="scientific">Eimeria tenella</name>
    <name type="common">Coccidian parasite</name>
    <dbReference type="NCBI Taxonomy" id="5802"/>
    <lineage>
        <taxon>Eukaryota</taxon>
        <taxon>Sar</taxon>
        <taxon>Alveolata</taxon>
        <taxon>Apicomplexa</taxon>
        <taxon>Conoidasida</taxon>
        <taxon>Coccidia</taxon>
        <taxon>Eucoccidiorida</taxon>
        <taxon>Eimeriorina</taxon>
        <taxon>Eimeriidae</taxon>
        <taxon>Eimeria</taxon>
    </lineage>
</organism>
<gene>
    <name evidence="5" type="ORF">ETH_00038210</name>
</gene>
<accession>U6KVR5</accession>
<sequence length="344" mass="38163">MEPGVAVPSTPCDLRRLRQELEKAVGKRMMCDVPFGVLLYGGIDSAVIAAIVCRLYNERFKKEQNEHFWTPKIHSFAIGLRGSRDLACARQVAAHVGCTHHEFTFEAQEAIDALPDLIYMIESYDVPTVRAALLNYFLYRLIKSIGVKMVITGEGAADLFGCAADMQAQRDPQLLHRAIVGRLADMHFTDSLRANKASMSWGVEARVPYLDVNFVAFAMAIDPADKCGARGRLPKQLLRDAYKDELPHCVLDRAAVDNQFGVSCEWVAALQRHAQERVSDFMLANAAILFPYNPPRSKEAYLYRSLFSDHFPDQSVAKIVPGGHPEPPGPLSPPAAARNGPLDR</sequence>
<reference evidence="5" key="1">
    <citation type="submission" date="2013-10" db="EMBL/GenBank/DDBJ databases">
        <title>Genomic analysis of the causative agents of coccidiosis in chickens.</title>
        <authorList>
            <person name="Reid A.J."/>
            <person name="Blake D."/>
            <person name="Billington K."/>
            <person name="Browne H."/>
            <person name="Dunn M."/>
            <person name="Hung S."/>
            <person name="Kawahara F."/>
            <person name="Miranda-Saavedra D."/>
            <person name="Mourier T."/>
            <person name="Nagra H."/>
            <person name="Otto T.D."/>
            <person name="Rawlings N."/>
            <person name="Sanchez A."/>
            <person name="Sanders M."/>
            <person name="Subramaniam C."/>
            <person name="Tay Y."/>
            <person name="Dear P."/>
            <person name="Doerig C."/>
            <person name="Gruber A."/>
            <person name="Parkinson J."/>
            <person name="Shirley M."/>
            <person name="Wan K.L."/>
            <person name="Berriman M."/>
            <person name="Tomley F."/>
            <person name="Pain A."/>
        </authorList>
    </citation>
    <scope>NUCLEOTIDE SEQUENCE [LARGE SCALE GENOMIC DNA]</scope>
    <source>
        <strain evidence="5">Houghton</strain>
    </source>
</reference>
<dbReference type="RefSeq" id="XP_013231763.1">
    <property type="nucleotide sequence ID" value="XM_013376309.1"/>
</dbReference>
<evidence type="ECO:0000256" key="2">
    <source>
        <dbReference type="ARBA" id="ARBA00022840"/>
    </source>
</evidence>
<protein>
    <submittedName>
        <fullName evidence="5">Asparagine synthase, putative</fullName>
    </submittedName>
</protein>
<feature type="domain" description="Asparagine synthetase" evidence="4">
    <location>
        <begin position="17"/>
        <end position="164"/>
    </location>
</feature>
<dbReference type="InterPro" id="IPR001962">
    <property type="entry name" value="Asn_synthase"/>
</dbReference>
<keyword evidence="6" id="KW-1185">Reference proteome</keyword>
<reference evidence="5" key="2">
    <citation type="submission" date="2013-10" db="EMBL/GenBank/DDBJ databases">
        <authorList>
            <person name="Aslett M."/>
        </authorList>
    </citation>
    <scope>NUCLEOTIDE SEQUENCE [LARGE SCALE GENOMIC DNA]</scope>
    <source>
        <strain evidence="5">Houghton</strain>
    </source>
</reference>
<dbReference type="Pfam" id="PF00733">
    <property type="entry name" value="Asn_synthase"/>
    <property type="match status" value="2"/>
</dbReference>
<dbReference type="InterPro" id="IPR014729">
    <property type="entry name" value="Rossmann-like_a/b/a_fold"/>
</dbReference>
<dbReference type="GO" id="GO:0005524">
    <property type="term" value="F:ATP binding"/>
    <property type="evidence" value="ECO:0007669"/>
    <property type="project" value="UniProtKB-KW"/>
</dbReference>
<dbReference type="SUPFAM" id="SSF52402">
    <property type="entry name" value="Adenine nucleotide alpha hydrolases-like"/>
    <property type="match status" value="1"/>
</dbReference>
<dbReference type="VEuPathDB" id="ToxoDB:ETH2_0711600"/>
<dbReference type="GO" id="GO:0005829">
    <property type="term" value="C:cytosol"/>
    <property type="evidence" value="ECO:0007669"/>
    <property type="project" value="TreeGrafter"/>
</dbReference>
<dbReference type="OrthoDB" id="409189at2759"/>
<dbReference type="CDD" id="cd01991">
    <property type="entry name" value="Asn_synthase_B_C"/>
    <property type="match status" value="1"/>
</dbReference>
<feature type="domain" description="Asparagine synthetase" evidence="4">
    <location>
        <begin position="169"/>
        <end position="314"/>
    </location>
</feature>
<proteinExistence type="predicted"/>
<evidence type="ECO:0000256" key="1">
    <source>
        <dbReference type="ARBA" id="ARBA00022741"/>
    </source>
</evidence>
<dbReference type="GO" id="GO:0004066">
    <property type="term" value="F:asparagine synthase (glutamine-hydrolyzing) activity"/>
    <property type="evidence" value="ECO:0007669"/>
    <property type="project" value="InterPro"/>
</dbReference>
<evidence type="ECO:0000256" key="3">
    <source>
        <dbReference type="SAM" id="MobiDB-lite"/>
    </source>
</evidence>
<keyword evidence="2" id="KW-0067">ATP-binding</keyword>
<dbReference type="InterPro" id="IPR050795">
    <property type="entry name" value="Asn_Synthetase"/>
</dbReference>
<feature type="compositionally biased region" description="Pro residues" evidence="3">
    <location>
        <begin position="324"/>
        <end position="333"/>
    </location>
</feature>
<dbReference type="Gene3D" id="3.40.50.620">
    <property type="entry name" value="HUPs"/>
    <property type="match status" value="1"/>
</dbReference>
<dbReference type="Proteomes" id="UP000030747">
    <property type="component" value="Unassembled WGS sequence"/>
</dbReference>